<evidence type="ECO:0000313" key="3">
    <source>
        <dbReference type="Proteomes" id="UP000195602"/>
    </source>
</evidence>
<feature type="transmembrane region" description="Helical" evidence="1">
    <location>
        <begin position="162"/>
        <end position="181"/>
    </location>
</feature>
<feature type="transmembrane region" description="Helical" evidence="1">
    <location>
        <begin position="220"/>
        <end position="241"/>
    </location>
</feature>
<dbReference type="KEGG" id="clus:A9F13_04g01188"/>
<accession>A0AA91Q1F2</accession>
<organism evidence="2 3">
    <name type="scientific">Clavispora lusitaniae</name>
    <name type="common">Candida lusitaniae</name>
    <dbReference type="NCBI Taxonomy" id="36911"/>
    <lineage>
        <taxon>Eukaryota</taxon>
        <taxon>Fungi</taxon>
        <taxon>Dikarya</taxon>
        <taxon>Ascomycota</taxon>
        <taxon>Saccharomycotina</taxon>
        <taxon>Pichiomycetes</taxon>
        <taxon>Metschnikowiaceae</taxon>
        <taxon>Clavispora</taxon>
    </lineage>
</organism>
<sequence>MDISTTPKAHKVSEIEVSSIRKRIITDFDSSYIEEEDATYVLSESSDQEEISDADFEEGEIFETEIVKEEDDLLSISEKETPRTLKEFLIENEVPRKLFHSFHGFLTLYLYCKGFSKEQIVAPLWTLFVIFFASDVIRFNCPKINRIIVNGSRFIMREKESTSWNGIVFYLAGLALVFTFAPKDISVMSVLLLSWADTAASTFGRQFGKYTPKIADGKSLAGSMASALMGIAACYLFYGYFVPYFPVNGPGEIMWTPETSTMNLHTYALVCGLAASISEAINIPGLDDNFTIPVLGSSMIYGVVWLLQKY</sequence>
<evidence type="ECO:0000256" key="1">
    <source>
        <dbReference type="SAM" id="Phobius"/>
    </source>
</evidence>
<proteinExistence type="predicted"/>
<dbReference type="Proteomes" id="UP000195602">
    <property type="component" value="Unassembled WGS sequence"/>
</dbReference>
<dbReference type="GO" id="GO:0004143">
    <property type="term" value="F:ATP-dependent diacylglycerol kinase activity"/>
    <property type="evidence" value="ECO:0007669"/>
    <property type="project" value="InterPro"/>
</dbReference>
<feature type="transmembrane region" description="Helical" evidence="1">
    <location>
        <begin position="290"/>
        <end position="307"/>
    </location>
</feature>
<keyword evidence="1" id="KW-0812">Transmembrane</keyword>
<comment type="caution">
    <text evidence="2">The sequence shown here is derived from an EMBL/GenBank/DDBJ whole genome shotgun (WGS) entry which is preliminary data.</text>
</comment>
<evidence type="ECO:0000313" key="2">
    <source>
        <dbReference type="EMBL" id="OVF09639.1"/>
    </source>
</evidence>
<protein>
    <submittedName>
        <fullName evidence="2">Diacylglycerol kinase</fullName>
    </submittedName>
</protein>
<dbReference type="PANTHER" id="PTHR31303">
    <property type="entry name" value="CTP-DEPENDENT DIACYLGLYCEROL KINASE 1"/>
    <property type="match status" value="1"/>
</dbReference>
<dbReference type="AlphaFoldDB" id="A0AA91Q1F2"/>
<keyword evidence="1" id="KW-0472">Membrane</keyword>
<dbReference type="GO" id="GO:0006654">
    <property type="term" value="P:phosphatidic acid biosynthetic process"/>
    <property type="evidence" value="ECO:0007669"/>
    <property type="project" value="TreeGrafter"/>
</dbReference>
<keyword evidence="1" id="KW-1133">Transmembrane helix</keyword>
<feature type="transmembrane region" description="Helical" evidence="1">
    <location>
        <begin position="120"/>
        <end position="141"/>
    </location>
</feature>
<reference evidence="2 3" key="1">
    <citation type="submission" date="2017-04" db="EMBL/GenBank/DDBJ databases">
        <title>Draft genome of the yeast Clavispora lusitaniae type strain CBS 6936.</title>
        <authorList>
            <person name="Durrens P."/>
            <person name="Klopp C."/>
            <person name="Biteau N."/>
            <person name="Fitton-Ouhabi V."/>
            <person name="Dementhon K."/>
            <person name="Accoceberry I."/>
            <person name="Sherman D.J."/>
            <person name="Noel T."/>
        </authorList>
    </citation>
    <scope>NUCLEOTIDE SEQUENCE [LARGE SCALE GENOMIC DNA]</scope>
    <source>
        <strain evidence="2 3">CBS 6936</strain>
    </source>
</reference>
<name>A0AA91Q1F2_CLALS</name>
<dbReference type="InterPro" id="IPR037997">
    <property type="entry name" value="Dgk1-like"/>
</dbReference>
<dbReference type="EMBL" id="LYUB02000004">
    <property type="protein sequence ID" value="OVF09639.1"/>
    <property type="molecule type" value="Genomic_DNA"/>
</dbReference>
<dbReference type="PANTHER" id="PTHR31303:SF1">
    <property type="entry name" value="CTP-DEPENDENT DIACYLGLYCEROL KINASE 1"/>
    <property type="match status" value="1"/>
</dbReference>
<gene>
    <name evidence="2" type="ORF">A9F13_04g01188</name>
</gene>
<dbReference type="GO" id="GO:0005789">
    <property type="term" value="C:endoplasmic reticulum membrane"/>
    <property type="evidence" value="ECO:0007669"/>
    <property type="project" value="TreeGrafter"/>
</dbReference>
<keyword evidence="2" id="KW-0808">Transferase</keyword>
<keyword evidence="2" id="KW-0418">Kinase</keyword>